<dbReference type="Proteomes" id="UP000015102">
    <property type="component" value="Unassembled WGS sequence"/>
</dbReference>
<dbReference type="PANTHER" id="PTHR10742:SF398">
    <property type="entry name" value="AMINE OXIDASE DOMAIN-CONTAINING PROTEIN-RELATED"/>
    <property type="match status" value="1"/>
</dbReference>
<dbReference type="GO" id="GO:0046592">
    <property type="term" value="F:polyamine oxidase activity"/>
    <property type="evidence" value="ECO:0007669"/>
    <property type="project" value="TreeGrafter"/>
</dbReference>
<dbReference type="PANTHER" id="PTHR10742">
    <property type="entry name" value="FLAVIN MONOAMINE OXIDASE"/>
    <property type="match status" value="1"/>
</dbReference>
<dbReference type="Gene3D" id="3.50.50.60">
    <property type="entry name" value="FAD/NAD(P)-binding domain"/>
    <property type="match status" value="2"/>
</dbReference>
<proteinExistence type="predicted"/>
<dbReference type="EnsemblMetazoa" id="MESCA008924-RA">
    <property type="protein sequence ID" value="MESCA008924-PA"/>
    <property type="gene ID" value="MESCA008924"/>
</dbReference>
<reference evidence="2" key="2">
    <citation type="submission" date="2015-06" db="UniProtKB">
        <authorList>
            <consortium name="EnsemblMetazoa"/>
        </authorList>
    </citation>
    <scope>IDENTIFICATION</scope>
</reference>
<organism evidence="2 3">
    <name type="scientific">Megaselia scalaris</name>
    <name type="common">Humpbacked fly</name>
    <name type="synonym">Phora scalaris</name>
    <dbReference type="NCBI Taxonomy" id="36166"/>
    <lineage>
        <taxon>Eukaryota</taxon>
        <taxon>Metazoa</taxon>
        <taxon>Ecdysozoa</taxon>
        <taxon>Arthropoda</taxon>
        <taxon>Hexapoda</taxon>
        <taxon>Insecta</taxon>
        <taxon>Pterygota</taxon>
        <taxon>Neoptera</taxon>
        <taxon>Endopterygota</taxon>
        <taxon>Diptera</taxon>
        <taxon>Brachycera</taxon>
        <taxon>Muscomorpha</taxon>
        <taxon>Platypezoidea</taxon>
        <taxon>Phoridae</taxon>
        <taxon>Megaseliini</taxon>
        <taxon>Megaselia</taxon>
    </lineage>
</organism>
<keyword evidence="3" id="KW-1185">Reference proteome</keyword>
<evidence type="ECO:0000313" key="2">
    <source>
        <dbReference type="EnsemblMetazoa" id="MESCA008924-PA"/>
    </source>
</evidence>
<dbReference type="SUPFAM" id="SSF54373">
    <property type="entry name" value="FAD-linked reductases, C-terminal domain"/>
    <property type="match status" value="1"/>
</dbReference>
<dbReference type="SUPFAM" id="SSF51905">
    <property type="entry name" value="FAD/NAD(P)-binding domain"/>
    <property type="match status" value="1"/>
</dbReference>
<evidence type="ECO:0000259" key="1">
    <source>
        <dbReference type="Pfam" id="PF01593"/>
    </source>
</evidence>
<protein>
    <recommendedName>
        <fullName evidence="1">Amine oxidase domain-containing protein</fullName>
    </recommendedName>
</protein>
<dbReference type="Pfam" id="PF01593">
    <property type="entry name" value="Amino_oxidase"/>
    <property type="match status" value="1"/>
</dbReference>
<dbReference type="STRING" id="36166.T1GYJ5"/>
<dbReference type="OMA" id="PEDWPGF"/>
<feature type="domain" description="Amine oxidase" evidence="1">
    <location>
        <begin position="234"/>
        <end position="419"/>
    </location>
</feature>
<dbReference type="HOGENOM" id="CLU_004498_2_3_1"/>
<name>T1GYJ5_MEGSC</name>
<dbReference type="InterPro" id="IPR002937">
    <property type="entry name" value="Amino_oxidase"/>
</dbReference>
<accession>T1GYJ5</accession>
<dbReference type="InterPro" id="IPR036188">
    <property type="entry name" value="FAD/NAD-bd_sf"/>
</dbReference>
<evidence type="ECO:0000313" key="3">
    <source>
        <dbReference type="Proteomes" id="UP000015102"/>
    </source>
</evidence>
<dbReference type="EMBL" id="CAQQ02166912">
    <property type="status" value="NOT_ANNOTATED_CDS"/>
    <property type="molecule type" value="Genomic_DNA"/>
</dbReference>
<dbReference type="Pfam" id="PF13450">
    <property type="entry name" value="NAD_binding_8"/>
    <property type="match status" value="1"/>
</dbReference>
<dbReference type="AlphaFoldDB" id="T1GYJ5"/>
<dbReference type="InterPro" id="IPR050281">
    <property type="entry name" value="Flavin_monoamine_oxidase"/>
</dbReference>
<sequence length="430" mass="49557">MKSTARIVIIGAGASGISAATKLVSFGFKNIIILEAQDRIGGRIYTIPFGDNFIDMGAQWCHGEKDNVVYELVKDKGYLDTTGNIYEDYEVIRSNGEKISDKTSEKLKEIIDIYLLDKKKDLPGFGGSLASYLRDKFLKTLKYPEYSDIDRKVAEEFLKFYHKYEVSMECCDSLFDVSGEGHLDYWNCEGDIGLNWKDKGFTMILRSLLNSNGTDFGILNKKIFLRKEVTDILWDPTGAIQGLGVGTVNKAFIHFEERWWDKDWCGFCILWREDDLKDIRESEFFWLEDVFGFYTVKYQPNVLSSWITGTSAKYVESLPKQKQMEGFIYLLERFLKRRIPKPIDFIATSWYTNKFIKMSYSHRSMETDHLKTGASELAEPILSPNGRPLLQFAGEATHNHYYSTVHGAVESGWREADRLNQYYSDTKSHL</sequence>
<reference evidence="3" key="1">
    <citation type="submission" date="2013-02" db="EMBL/GenBank/DDBJ databases">
        <authorList>
            <person name="Hughes D."/>
        </authorList>
    </citation>
    <scope>NUCLEOTIDE SEQUENCE</scope>
    <source>
        <strain>Durham</strain>
        <strain evidence="3">NC isolate 2 -- Noor lab</strain>
    </source>
</reference>
<dbReference type="Gene3D" id="3.90.660.10">
    <property type="match status" value="1"/>
</dbReference>